<comment type="caution">
    <text evidence="2">The sequence shown here is derived from an EMBL/GenBank/DDBJ whole genome shotgun (WGS) entry which is preliminary data.</text>
</comment>
<name>A0A9N9CGI7_9GLOM</name>
<protein>
    <submittedName>
        <fullName evidence="2">1202_t:CDS:1</fullName>
    </submittedName>
</protein>
<keyword evidence="3" id="KW-1185">Reference proteome</keyword>
<evidence type="ECO:0000313" key="3">
    <source>
        <dbReference type="Proteomes" id="UP000789759"/>
    </source>
</evidence>
<accession>A0A9N9CGI7</accession>
<organism evidence="2 3">
    <name type="scientific">Cetraspora pellucida</name>
    <dbReference type="NCBI Taxonomy" id="1433469"/>
    <lineage>
        <taxon>Eukaryota</taxon>
        <taxon>Fungi</taxon>
        <taxon>Fungi incertae sedis</taxon>
        <taxon>Mucoromycota</taxon>
        <taxon>Glomeromycotina</taxon>
        <taxon>Glomeromycetes</taxon>
        <taxon>Diversisporales</taxon>
        <taxon>Gigasporaceae</taxon>
        <taxon>Cetraspora</taxon>
    </lineage>
</organism>
<feature type="region of interest" description="Disordered" evidence="1">
    <location>
        <begin position="1"/>
        <end position="25"/>
    </location>
</feature>
<gene>
    <name evidence="2" type="ORF">CPELLU_LOCUS7065</name>
</gene>
<sequence>MHTDKGKQKKYMNEDVRSGDHNSNKNDIDNLFEEFEYKSANFEEVESYSIDSIPVGEVLKSESERRIDDENVKKESLAVCLAVMKEVPTEKKVPIDKKLPIKDQLVRIVDSVNIKAYYKVNVKQLFKANEDLFANGLEELGQTDLIRHNSKWTSCKISINKVQLKEYHEAQNHLR</sequence>
<evidence type="ECO:0000313" key="2">
    <source>
        <dbReference type="EMBL" id="CAG8602592.1"/>
    </source>
</evidence>
<dbReference type="AlphaFoldDB" id="A0A9N9CGI7"/>
<dbReference type="EMBL" id="CAJVQA010004616">
    <property type="protein sequence ID" value="CAG8602592.1"/>
    <property type="molecule type" value="Genomic_DNA"/>
</dbReference>
<reference evidence="2" key="1">
    <citation type="submission" date="2021-06" db="EMBL/GenBank/DDBJ databases">
        <authorList>
            <person name="Kallberg Y."/>
            <person name="Tangrot J."/>
            <person name="Rosling A."/>
        </authorList>
    </citation>
    <scope>NUCLEOTIDE SEQUENCE</scope>
    <source>
        <strain evidence="2">FL966</strain>
    </source>
</reference>
<dbReference type="Proteomes" id="UP000789759">
    <property type="component" value="Unassembled WGS sequence"/>
</dbReference>
<evidence type="ECO:0000256" key="1">
    <source>
        <dbReference type="SAM" id="MobiDB-lite"/>
    </source>
</evidence>
<proteinExistence type="predicted"/>